<organism evidence="2 3">
    <name type="scientific">Umbelopsis vinacea</name>
    <dbReference type="NCBI Taxonomy" id="44442"/>
    <lineage>
        <taxon>Eukaryota</taxon>
        <taxon>Fungi</taxon>
        <taxon>Fungi incertae sedis</taxon>
        <taxon>Mucoromycota</taxon>
        <taxon>Mucoromycotina</taxon>
        <taxon>Umbelopsidomycetes</taxon>
        <taxon>Umbelopsidales</taxon>
        <taxon>Umbelopsidaceae</taxon>
        <taxon>Umbelopsis</taxon>
    </lineage>
</organism>
<feature type="signal peptide" evidence="1">
    <location>
        <begin position="1"/>
        <end position="20"/>
    </location>
</feature>
<name>A0A8H7QBB3_9FUNG</name>
<evidence type="ECO:0000256" key="1">
    <source>
        <dbReference type="SAM" id="SignalP"/>
    </source>
</evidence>
<keyword evidence="1" id="KW-0732">Signal</keyword>
<gene>
    <name evidence="2" type="ORF">INT44_000988</name>
</gene>
<dbReference type="OrthoDB" id="10572484at2759"/>
<proteinExistence type="predicted"/>
<comment type="caution">
    <text evidence="2">The sequence shown here is derived from an EMBL/GenBank/DDBJ whole genome shotgun (WGS) entry which is preliminary data.</text>
</comment>
<sequence>MHFRLSSILAIAALVASVAAKCDCSDDDFSCQQRCSVKAQECFQKCQFEKSGDSDCQRDCAKDYLPENGRGFAQGSPYGNNPQGGYNGQGQQPYGPGHWQNGQWVSGANGKSVQMALPALAVVAVGMLALAAAEDKLRSLDFYHVDPVYAAYTRDSEIQTFCLLVVILAAVLKVSNCGWRKGS</sequence>
<dbReference type="EMBL" id="JAEPRA010000002">
    <property type="protein sequence ID" value="KAG2188236.1"/>
    <property type="molecule type" value="Genomic_DNA"/>
</dbReference>
<reference evidence="2" key="1">
    <citation type="submission" date="2020-12" db="EMBL/GenBank/DDBJ databases">
        <title>Metabolic potential, ecology and presence of endohyphal bacteria is reflected in genomic diversity of Mucoromycotina.</title>
        <authorList>
            <person name="Muszewska A."/>
            <person name="Okrasinska A."/>
            <person name="Steczkiewicz K."/>
            <person name="Drgas O."/>
            <person name="Orlowska M."/>
            <person name="Perlinska-Lenart U."/>
            <person name="Aleksandrzak-Piekarczyk T."/>
            <person name="Szatraj K."/>
            <person name="Zielenkiewicz U."/>
            <person name="Pilsyk S."/>
            <person name="Malc E."/>
            <person name="Mieczkowski P."/>
            <person name="Kruszewska J.S."/>
            <person name="Biernat P."/>
            <person name="Pawlowska J."/>
        </authorList>
    </citation>
    <scope>NUCLEOTIDE SEQUENCE</scope>
    <source>
        <strain evidence="2">WA0000051536</strain>
    </source>
</reference>
<evidence type="ECO:0000313" key="3">
    <source>
        <dbReference type="Proteomes" id="UP000612746"/>
    </source>
</evidence>
<dbReference type="Proteomes" id="UP000612746">
    <property type="component" value="Unassembled WGS sequence"/>
</dbReference>
<accession>A0A8H7QBB3</accession>
<protein>
    <submittedName>
        <fullName evidence="2">Uncharacterized protein</fullName>
    </submittedName>
</protein>
<evidence type="ECO:0000313" key="2">
    <source>
        <dbReference type="EMBL" id="KAG2188236.1"/>
    </source>
</evidence>
<feature type="chain" id="PRO_5034525485" evidence="1">
    <location>
        <begin position="21"/>
        <end position="183"/>
    </location>
</feature>
<dbReference type="AlphaFoldDB" id="A0A8H7QBB3"/>
<keyword evidence="3" id="KW-1185">Reference proteome</keyword>